<name>A0A6M6E6L3_PRIMG</name>
<organism evidence="1 2">
    <name type="scientific">Priestia megaterium</name>
    <name type="common">Bacillus megaterium</name>
    <dbReference type="NCBI Taxonomy" id="1404"/>
    <lineage>
        <taxon>Bacteria</taxon>
        <taxon>Bacillati</taxon>
        <taxon>Bacillota</taxon>
        <taxon>Bacilli</taxon>
        <taxon>Bacillales</taxon>
        <taxon>Bacillaceae</taxon>
        <taxon>Priestia</taxon>
    </lineage>
</organism>
<gene>
    <name evidence="1" type="ORF">FDZ14_32325</name>
</gene>
<geneLocation type="plasmid" evidence="2">
    <name>pfdu301a</name>
</geneLocation>
<evidence type="ECO:0000313" key="1">
    <source>
        <dbReference type="EMBL" id="QJX80779.1"/>
    </source>
</evidence>
<proteinExistence type="predicted"/>
<reference evidence="1 2" key="1">
    <citation type="submission" date="2019-10" db="EMBL/GenBank/DDBJ databases">
        <title>Complete genome sequences for adaption low water activity.</title>
        <authorList>
            <person name="Zhao L."/>
            <person name="Zhong J."/>
        </authorList>
    </citation>
    <scope>NUCLEOTIDE SEQUENCE [LARGE SCALE GENOMIC DNA]</scope>
    <source>
        <strain evidence="1 2">FDU301</strain>
        <plasmid evidence="2">pfdu301a</plasmid>
    </source>
</reference>
<evidence type="ECO:0008006" key="3">
    <source>
        <dbReference type="Google" id="ProtNLM"/>
    </source>
</evidence>
<dbReference type="EMBL" id="CP045273">
    <property type="protein sequence ID" value="QJX80779.1"/>
    <property type="molecule type" value="Genomic_DNA"/>
</dbReference>
<keyword evidence="1" id="KW-0614">Plasmid</keyword>
<dbReference type="Proteomes" id="UP000501076">
    <property type="component" value="Plasmid pFDU301A"/>
</dbReference>
<dbReference type="AlphaFoldDB" id="A0A6M6E6L3"/>
<sequence>MGAWGEGIFENDTTCDFELTVKGVLETINATTDGFLERTFSIIVSTEDITNGERISAEKNVNSYLKSVIEKKKNEDLKDNAINFKHFERYKKLVFELLELRDNPSLLIERILKEYDNSKWRSYDRNHYTFAAAELQLEIGTITDYVKEKVLYWVENEKINWFEDSSRLKRKEILNQLKEKVLAN</sequence>
<evidence type="ECO:0000313" key="2">
    <source>
        <dbReference type="Proteomes" id="UP000501076"/>
    </source>
</evidence>
<protein>
    <recommendedName>
        <fullName evidence="3">DUF4259 domain-containing protein</fullName>
    </recommendedName>
</protein>
<dbReference type="RefSeq" id="WP_171778777.1">
    <property type="nucleotide sequence ID" value="NZ_CP045273.1"/>
</dbReference>
<accession>A0A6M6E6L3</accession>